<gene>
    <name evidence="1" type="ORF">SDC9_183866</name>
</gene>
<reference evidence="1" key="1">
    <citation type="submission" date="2019-08" db="EMBL/GenBank/DDBJ databases">
        <authorList>
            <person name="Kucharzyk K."/>
            <person name="Murdoch R.W."/>
            <person name="Higgins S."/>
            <person name="Loffler F."/>
        </authorList>
    </citation>
    <scope>NUCLEOTIDE SEQUENCE</scope>
</reference>
<proteinExistence type="predicted"/>
<dbReference type="EMBL" id="VSSQ01090446">
    <property type="protein sequence ID" value="MPN36357.1"/>
    <property type="molecule type" value="Genomic_DNA"/>
</dbReference>
<sequence>MRVVSHQPQKFVDLFIQRGGITGNVPVGRHGQFLQATHLTANLMALLFIQARQIVFKIAVECDIRRSLQRINLTLQPQIQTDFLQSLHAGGLLKNIIQADLADL</sequence>
<evidence type="ECO:0000313" key="1">
    <source>
        <dbReference type="EMBL" id="MPN36357.1"/>
    </source>
</evidence>
<dbReference type="AlphaFoldDB" id="A0A645HBF5"/>
<name>A0A645HBF5_9ZZZZ</name>
<comment type="caution">
    <text evidence="1">The sequence shown here is derived from an EMBL/GenBank/DDBJ whole genome shotgun (WGS) entry which is preliminary data.</text>
</comment>
<organism evidence="1">
    <name type="scientific">bioreactor metagenome</name>
    <dbReference type="NCBI Taxonomy" id="1076179"/>
    <lineage>
        <taxon>unclassified sequences</taxon>
        <taxon>metagenomes</taxon>
        <taxon>ecological metagenomes</taxon>
    </lineage>
</organism>
<protein>
    <submittedName>
        <fullName evidence="1">Uncharacterized protein</fullName>
    </submittedName>
</protein>
<accession>A0A645HBF5</accession>